<accession>A0A2C7A705</accession>
<dbReference type="AlphaFoldDB" id="A0A2C7A705"/>
<sequence length="145" mass="14733">MLMQERPQACVMGRSVTSPARLRRLTCLAVPLLVALALPGCGALSGAGGSQAAAASAAVPQRPMEPLAIFASRAREGEQSVLAPAPGAAPVRVQVVRSYHAASGRPCRELAVGSGGTTRPALYCEEPGGWAAARPLLRGGAVARP</sequence>
<dbReference type="EMBL" id="PDNU01000036">
    <property type="protein sequence ID" value="PHK93769.1"/>
    <property type="molecule type" value="Genomic_DNA"/>
</dbReference>
<evidence type="ECO:0000313" key="2">
    <source>
        <dbReference type="Proteomes" id="UP000223527"/>
    </source>
</evidence>
<name>A0A2C7A705_9PROT</name>
<reference evidence="1 2" key="1">
    <citation type="submission" date="2017-10" db="EMBL/GenBank/DDBJ databases">
        <authorList>
            <person name="Banno H."/>
            <person name="Chua N.-H."/>
        </authorList>
    </citation>
    <scope>NUCLEOTIDE SEQUENCE [LARGE SCALE GENOMIC DNA]</scope>
    <source>
        <strain evidence="1 2">YW11</strain>
    </source>
</reference>
<keyword evidence="2" id="KW-1185">Reference proteome</keyword>
<protein>
    <submittedName>
        <fullName evidence="1">Uncharacterized protein</fullName>
    </submittedName>
</protein>
<dbReference type="Proteomes" id="UP000223527">
    <property type="component" value="Unassembled WGS sequence"/>
</dbReference>
<organism evidence="1 2">
    <name type="scientific">Teichococcus rhizosphaerae</name>
    <dbReference type="NCBI Taxonomy" id="1335062"/>
    <lineage>
        <taxon>Bacteria</taxon>
        <taxon>Pseudomonadati</taxon>
        <taxon>Pseudomonadota</taxon>
        <taxon>Alphaproteobacteria</taxon>
        <taxon>Acetobacterales</taxon>
        <taxon>Roseomonadaceae</taxon>
        <taxon>Roseomonas</taxon>
    </lineage>
</organism>
<proteinExistence type="predicted"/>
<evidence type="ECO:0000313" key="1">
    <source>
        <dbReference type="EMBL" id="PHK93769.1"/>
    </source>
</evidence>
<comment type="caution">
    <text evidence="1">The sequence shown here is derived from an EMBL/GenBank/DDBJ whole genome shotgun (WGS) entry which is preliminary data.</text>
</comment>
<gene>
    <name evidence="1" type="ORF">CR162_16745</name>
</gene>